<keyword evidence="4" id="KW-1185">Reference proteome</keyword>
<name>A0ABR4I7E7_9EURO</name>
<feature type="chain" id="PRO_5047129397" description="DUF7492 domain-containing protein" evidence="1">
    <location>
        <begin position="24"/>
        <end position="339"/>
    </location>
</feature>
<comment type="caution">
    <text evidence="3">The sequence shown here is derived from an EMBL/GenBank/DDBJ whole genome shotgun (WGS) entry which is preliminary data.</text>
</comment>
<proteinExistence type="predicted"/>
<reference evidence="3 4" key="1">
    <citation type="submission" date="2024-07" db="EMBL/GenBank/DDBJ databases">
        <title>Section-level genome sequencing and comparative genomics of Aspergillus sections Usti and Cavernicolus.</title>
        <authorList>
            <consortium name="Lawrence Berkeley National Laboratory"/>
            <person name="Nybo J.L."/>
            <person name="Vesth T.C."/>
            <person name="Theobald S."/>
            <person name="Frisvad J.C."/>
            <person name="Larsen T.O."/>
            <person name="Kjaerboelling I."/>
            <person name="Rothschild-Mancinelli K."/>
            <person name="Lyhne E.K."/>
            <person name="Kogle M.E."/>
            <person name="Barry K."/>
            <person name="Clum A."/>
            <person name="Na H."/>
            <person name="Ledsgaard L."/>
            <person name="Lin J."/>
            <person name="Lipzen A."/>
            <person name="Kuo A."/>
            <person name="Riley R."/>
            <person name="Mondo S."/>
            <person name="LaButti K."/>
            <person name="Haridas S."/>
            <person name="Pangalinan J."/>
            <person name="Salamov A.A."/>
            <person name="Simmons B.A."/>
            <person name="Magnuson J.K."/>
            <person name="Chen J."/>
            <person name="Drula E."/>
            <person name="Henrissat B."/>
            <person name="Wiebenga A."/>
            <person name="Lubbers R.J."/>
            <person name="Gomes A.C."/>
            <person name="Makela M.R."/>
            <person name="Stajich J."/>
            <person name="Grigoriev I.V."/>
            <person name="Mortensen U.H."/>
            <person name="De vries R.P."/>
            <person name="Baker S.E."/>
            <person name="Andersen M.R."/>
        </authorList>
    </citation>
    <scope>NUCLEOTIDE SEQUENCE [LARGE SCALE GENOMIC DNA]</scope>
    <source>
        <strain evidence="3 4">CBS 600.67</strain>
    </source>
</reference>
<keyword evidence="1" id="KW-0732">Signal</keyword>
<dbReference type="Proteomes" id="UP001610335">
    <property type="component" value="Unassembled WGS sequence"/>
</dbReference>
<dbReference type="Pfam" id="PF24320">
    <property type="entry name" value="DUF7492"/>
    <property type="match status" value="1"/>
</dbReference>
<sequence length="339" mass="36615">MSGVHGMGLRLILLALLFTSTYAHSWVEQLMVIASNGTFVGSPGYPRGFVPRSDPAFSDDAMVYLLPPAGKASVTSTDNLCRETQRKKVQSEGSPRLQASAGAAIALRYQENGHVSLPETQIGKPNNRGTVYVYGTTNPKENEKLLDVYKVWNEDGTGGDGRGVLLAKRDYDDKRCYQVNGGQISQRRQTEFSHGADQYMGGDLWCQSDIALPDTASSGKPYTLYWVWNWPTAAGADPNLPNGKEEMYTTCMDVDVVDHSDSRMSTKAKYLQDQSLNSASIPDQFKQIFGSKSAGSGGVSSSAFVTPAPSQPATVPPMATVTVTSFVTSVKIVRETGSA</sequence>
<feature type="signal peptide" evidence="1">
    <location>
        <begin position="1"/>
        <end position="23"/>
    </location>
</feature>
<organism evidence="3 4">
    <name type="scientific">Aspergillus cavernicola</name>
    <dbReference type="NCBI Taxonomy" id="176166"/>
    <lineage>
        <taxon>Eukaryota</taxon>
        <taxon>Fungi</taxon>
        <taxon>Dikarya</taxon>
        <taxon>Ascomycota</taxon>
        <taxon>Pezizomycotina</taxon>
        <taxon>Eurotiomycetes</taxon>
        <taxon>Eurotiomycetidae</taxon>
        <taxon>Eurotiales</taxon>
        <taxon>Aspergillaceae</taxon>
        <taxon>Aspergillus</taxon>
        <taxon>Aspergillus subgen. Nidulantes</taxon>
    </lineage>
</organism>
<evidence type="ECO:0000313" key="3">
    <source>
        <dbReference type="EMBL" id="KAL2823675.1"/>
    </source>
</evidence>
<evidence type="ECO:0000259" key="2">
    <source>
        <dbReference type="Pfam" id="PF24320"/>
    </source>
</evidence>
<evidence type="ECO:0000256" key="1">
    <source>
        <dbReference type="SAM" id="SignalP"/>
    </source>
</evidence>
<evidence type="ECO:0000313" key="4">
    <source>
        <dbReference type="Proteomes" id="UP001610335"/>
    </source>
</evidence>
<dbReference type="InterPro" id="IPR055915">
    <property type="entry name" value="DUF7492"/>
</dbReference>
<feature type="domain" description="DUF7492" evidence="2">
    <location>
        <begin position="22"/>
        <end position="281"/>
    </location>
</feature>
<gene>
    <name evidence="3" type="ORF">BDW59DRAFT_148471</name>
</gene>
<protein>
    <recommendedName>
        <fullName evidence="2">DUF7492 domain-containing protein</fullName>
    </recommendedName>
</protein>
<accession>A0ABR4I7E7</accession>
<dbReference type="EMBL" id="JBFXLS010000050">
    <property type="protein sequence ID" value="KAL2823675.1"/>
    <property type="molecule type" value="Genomic_DNA"/>
</dbReference>